<keyword evidence="1" id="KW-0472">Membrane</keyword>
<reference evidence="2 3" key="1">
    <citation type="submission" date="2018-05" db="EMBL/GenBank/DDBJ databases">
        <title>Leucothrix arctica sp. nov., isolated from Arctic seawater.</title>
        <authorList>
            <person name="Choi A."/>
            <person name="Baek K."/>
        </authorList>
    </citation>
    <scope>NUCLEOTIDE SEQUENCE [LARGE SCALE GENOMIC DNA]</scope>
    <source>
        <strain evidence="2 3">IMCC9719</strain>
    </source>
</reference>
<keyword evidence="1" id="KW-1133">Transmembrane helix</keyword>
<feature type="transmembrane region" description="Helical" evidence="1">
    <location>
        <begin position="44"/>
        <end position="61"/>
    </location>
</feature>
<evidence type="ECO:0000256" key="1">
    <source>
        <dbReference type="SAM" id="Phobius"/>
    </source>
</evidence>
<keyword evidence="3" id="KW-1185">Reference proteome</keyword>
<comment type="caution">
    <text evidence="2">The sequence shown here is derived from an EMBL/GenBank/DDBJ whole genome shotgun (WGS) entry which is preliminary data.</text>
</comment>
<dbReference type="AlphaFoldDB" id="A0A317CAG8"/>
<accession>A0A317CAG8</accession>
<organism evidence="2 3">
    <name type="scientific">Leucothrix arctica</name>
    <dbReference type="NCBI Taxonomy" id="1481894"/>
    <lineage>
        <taxon>Bacteria</taxon>
        <taxon>Pseudomonadati</taxon>
        <taxon>Pseudomonadota</taxon>
        <taxon>Gammaproteobacteria</taxon>
        <taxon>Thiotrichales</taxon>
        <taxon>Thiotrichaceae</taxon>
        <taxon>Leucothrix</taxon>
    </lineage>
</organism>
<sequence length="76" mass="8600">MSADHQKKLKTSYWLKLGFLFSIGLFCFTVAPKIAKDQLTTNQIAMYVLAYLVAGAAYGLVSKKVYLRAHERDNNK</sequence>
<feature type="transmembrane region" description="Helical" evidence="1">
    <location>
        <begin position="12"/>
        <end position="32"/>
    </location>
</feature>
<dbReference type="RefSeq" id="WP_109823695.1">
    <property type="nucleotide sequence ID" value="NZ_QGKL01000033.1"/>
</dbReference>
<protein>
    <submittedName>
        <fullName evidence="2">Uncharacterized protein</fullName>
    </submittedName>
</protein>
<keyword evidence="1" id="KW-0812">Transmembrane</keyword>
<name>A0A317CAG8_9GAMM</name>
<dbReference type="Proteomes" id="UP000245506">
    <property type="component" value="Unassembled WGS sequence"/>
</dbReference>
<evidence type="ECO:0000313" key="2">
    <source>
        <dbReference type="EMBL" id="PWQ95516.1"/>
    </source>
</evidence>
<evidence type="ECO:0000313" key="3">
    <source>
        <dbReference type="Proteomes" id="UP000245506"/>
    </source>
</evidence>
<gene>
    <name evidence="2" type="ORF">DKT75_12080</name>
</gene>
<dbReference type="EMBL" id="QGKL01000033">
    <property type="protein sequence ID" value="PWQ95516.1"/>
    <property type="molecule type" value="Genomic_DNA"/>
</dbReference>
<proteinExistence type="predicted"/>